<keyword evidence="4" id="KW-1133">Transmembrane helix</keyword>
<proteinExistence type="inferred from homology"/>
<reference evidence="9 10" key="1">
    <citation type="submission" date="2019-09" db="EMBL/GenBank/DDBJ databases">
        <title>Bird 10,000 Genomes (B10K) Project - Family phase.</title>
        <authorList>
            <person name="Zhang G."/>
        </authorList>
    </citation>
    <scope>NUCLEOTIDE SEQUENCE [LARGE SCALE GENOMIC DNA]</scope>
    <source>
        <strain evidence="9">B10K-DU-002-46</strain>
        <tissue evidence="9">Muscle</tissue>
    </source>
</reference>
<dbReference type="GO" id="GO:0150077">
    <property type="term" value="P:regulation of neuroinflammatory response"/>
    <property type="evidence" value="ECO:0007669"/>
    <property type="project" value="InterPro"/>
</dbReference>
<dbReference type="AlphaFoldDB" id="A0A7L1Y4K9"/>
<keyword evidence="6" id="KW-1015">Disulfide bond</keyword>
<evidence type="ECO:0000313" key="10">
    <source>
        <dbReference type="Proteomes" id="UP000580825"/>
    </source>
</evidence>
<evidence type="ECO:0000256" key="1">
    <source>
        <dbReference type="ARBA" id="ARBA00004167"/>
    </source>
</evidence>
<comment type="caution">
    <text evidence="9">The sequence shown here is derived from an EMBL/GenBank/DDBJ whole genome shotgun (WGS) entry which is preliminary data.</text>
</comment>
<feature type="non-terminal residue" evidence="9">
    <location>
        <position position="176"/>
    </location>
</feature>
<feature type="domain" description="Ig-like" evidence="8">
    <location>
        <begin position="1"/>
        <end position="93"/>
    </location>
</feature>
<keyword evidence="10" id="KW-1185">Reference proteome</keyword>
<gene>
    <name evidence="9" type="primary">Cd200r1a_0</name>
    <name evidence="9" type="ORF">SCYSUP_R06763</name>
</gene>
<protein>
    <submittedName>
        <fullName evidence="9">MOR1A protein</fullName>
    </submittedName>
</protein>
<comment type="similarity">
    <text evidence="2">Belongs to the CD200R family.</text>
</comment>
<evidence type="ECO:0000256" key="6">
    <source>
        <dbReference type="ARBA" id="ARBA00023157"/>
    </source>
</evidence>
<keyword evidence="5" id="KW-0472">Membrane</keyword>
<evidence type="ECO:0000256" key="3">
    <source>
        <dbReference type="ARBA" id="ARBA00022692"/>
    </source>
</evidence>
<dbReference type="EMBL" id="VXBX01000818">
    <property type="protein sequence ID" value="NXP17353.1"/>
    <property type="molecule type" value="Genomic_DNA"/>
</dbReference>
<dbReference type="SUPFAM" id="SSF48726">
    <property type="entry name" value="Immunoglobulin"/>
    <property type="match status" value="1"/>
</dbReference>
<dbReference type="Proteomes" id="UP000580825">
    <property type="component" value="Unassembled WGS sequence"/>
</dbReference>
<feature type="non-terminal residue" evidence="9">
    <location>
        <position position="1"/>
    </location>
</feature>
<dbReference type="InterPro" id="IPR040012">
    <property type="entry name" value="CD200R"/>
</dbReference>
<dbReference type="InterPro" id="IPR013106">
    <property type="entry name" value="Ig_V-set"/>
</dbReference>
<evidence type="ECO:0000256" key="7">
    <source>
        <dbReference type="ARBA" id="ARBA00023180"/>
    </source>
</evidence>
<dbReference type="InterPro" id="IPR013783">
    <property type="entry name" value="Ig-like_fold"/>
</dbReference>
<comment type="subcellular location">
    <subcellularLocation>
        <location evidence="1">Membrane</location>
        <topology evidence="1">Single-pass membrane protein</topology>
    </subcellularLocation>
</comment>
<dbReference type="Pfam" id="PF07686">
    <property type="entry name" value="V-set"/>
    <property type="match status" value="1"/>
</dbReference>
<dbReference type="PROSITE" id="PS50835">
    <property type="entry name" value="IG_LIKE"/>
    <property type="match status" value="1"/>
</dbReference>
<dbReference type="GO" id="GO:0009897">
    <property type="term" value="C:external side of plasma membrane"/>
    <property type="evidence" value="ECO:0007669"/>
    <property type="project" value="TreeGrafter"/>
</dbReference>
<dbReference type="Gene3D" id="2.60.40.10">
    <property type="entry name" value="Immunoglobulins"/>
    <property type="match status" value="2"/>
</dbReference>
<name>A0A7L1Y4K9_9PASS</name>
<evidence type="ECO:0000259" key="8">
    <source>
        <dbReference type="PROSITE" id="PS50835"/>
    </source>
</evidence>
<accession>A0A7L1Y4K9</accession>
<dbReference type="InterPro" id="IPR036179">
    <property type="entry name" value="Ig-like_dom_sf"/>
</dbReference>
<dbReference type="InterPro" id="IPR007110">
    <property type="entry name" value="Ig-like_dom"/>
</dbReference>
<evidence type="ECO:0000256" key="2">
    <source>
        <dbReference type="ARBA" id="ARBA00008215"/>
    </source>
</evidence>
<organism evidence="9 10">
    <name type="scientific">Scytalopus superciliaris</name>
    <dbReference type="NCBI Taxonomy" id="312124"/>
    <lineage>
        <taxon>Eukaryota</taxon>
        <taxon>Metazoa</taxon>
        <taxon>Chordata</taxon>
        <taxon>Craniata</taxon>
        <taxon>Vertebrata</taxon>
        <taxon>Euteleostomi</taxon>
        <taxon>Archelosauria</taxon>
        <taxon>Archosauria</taxon>
        <taxon>Dinosauria</taxon>
        <taxon>Saurischia</taxon>
        <taxon>Theropoda</taxon>
        <taxon>Coelurosauria</taxon>
        <taxon>Aves</taxon>
        <taxon>Neognathae</taxon>
        <taxon>Neoaves</taxon>
        <taxon>Telluraves</taxon>
        <taxon>Australaves</taxon>
        <taxon>Passeriformes</taxon>
        <taxon>Rhinocryptidae</taxon>
        <taxon>Scytalopus</taxon>
    </lineage>
</organism>
<sequence>MGNNTVLACPLKPNITLITWKISPRVGGHCTLGYRADTNQTDRTNCSDSMNWKSRPDLDPALEIQQVGIAQEGNYTCELVTTEGNFHKTYHLTVLVPPRLRLFCDAQGSPVCEAAAGKPAAHVSWALGSNSPLQEEVHDSGTVTVLNRLTACGTNVSNTTCLVFHPTGNWSESIDC</sequence>
<dbReference type="PANTHER" id="PTHR21462">
    <property type="entry name" value="CELL SURFACE GLYCOPROTEIN OX2 RECEPTOR PRECURSOR"/>
    <property type="match status" value="1"/>
</dbReference>
<evidence type="ECO:0000313" key="9">
    <source>
        <dbReference type="EMBL" id="NXP17353.1"/>
    </source>
</evidence>
<dbReference type="PANTHER" id="PTHR21462:SF2">
    <property type="entry name" value="CELL SURFACE GLYCOPROTEIN CD200 RECEPTOR 2"/>
    <property type="match status" value="1"/>
</dbReference>
<keyword evidence="7" id="KW-0325">Glycoprotein</keyword>
<keyword evidence="3" id="KW-0812">Transmembrane</keyword>
<evidence type="ECO:0000256" key="5">
    <source>
        <dbReference type="ARBA" id="ARBA00023136"/>
    </source>
</evidence>
<evidence type="ECO:0000256" key="4">
    <source>
        <dbReference type="ARBA" id="ARBA00022989"/>
    </source>
</evidence>
<dbReference type="GO" id="GO:0038023">
    <property type="term" value="F:signaling receptor activity"/>
    <property type="evidence" value="ECO:0007669"/>
    <property type="project" value="InterPro"/>
</dbReference>